<dbReference type="RefSeq" id="XP_047736557.1">
    <property type="nucleotide sequence ID" value="XM_047880601.1"/>
</dbReference>
<dbReference type="AlphaFoldDB" id="A0A8B7P1U1"/>
<reference evidence="2 3" key="1">
    <citation type="submission" date="2025-04" db="UniProtKB">
        <authorList>
            <consortium name="RefSeq"/>
        </authorList>
    </citation>
    <scope>IDENTIFICATION</scope>
    <source>
        <tissue evidence="2 3">Whole organism</tissue>
    </source>
</reference>
<protein>
    <submittedName>
        <fullName evidence="2 3">Uncharacterized protein LOC108676497 isoform X1</fullName>
    </submittedName>
</protein>
<evidence type="ECO:0000313" key="2">
    <source>
        <dbReference type="RefSeq" id="XP_018020064.1"/>
    </source>
</evidence>
<sequence length="270" mass="31220">MPLKAVFIPIECVAASSPQAAGQRSMAALFRTLLGVTRSPLRKMATQKQACDIQRKLENGTYSLMLEPLVLAVDYSNQVYLHKDGLNQDFIRHLQGLDDWPEESYPTQKLKSSSFGDYEFNLGIIPSRYFESREKLDSLYSQQWQYEEPFHLDEGVETVEKISFQKALELLTMTISCNMDFYLANHEEMEKDLGRKLGNFDRDDEKLVKGLEEELFYNQVIKMIGESEDDDRATFTVMLKDFRKLLDDGNSTFATAKHGEYYLFFHHLTS</sequence>
<keyword evidence="1" id="KW-1185">Reference proteome</keyword>
<organism evidence="1 2">
    <name type="scientific">Hyalella azteca</name>
    <name type="common">Amphipod</name>
    <dbReference type="NCBI Taxonomy" id="294128"/>
    <lineage>
        <taxon>Eukaryota</taxon>
        <taxon>Metazoa</taxon>
        <taxon>Ecdysozoa</taxon>
        <taxon>Arthropoda</taxon>
        <taxon>Crustacea</taxon>
        <taxon>Multicrustacea</taxon>
        <taxon>Malacostraca</taxon>
        <taxon>Eumalacostraca</taxon>
        <taxon>Peracarida</taxon>
        <taxon>Amphipoda</taxon>
        <taxon>Senticaudata</taxon>
        <taxon>Talitrida</taxon>
        <taxon>Talitroidea</taxon>
        <taxon>Hyalellidae</taxon>
        <taxon>Hyalella</taxon>
    </lineage>
</organism>
<evidence type="ECO:0000313" key="3">
    <source>
        <dbReference type="RefSeq" id="XP_047736557.1"/>
    </source>
</evidence>
<proteinExistence type="predicted"/>
<dbReference type="OrthoDB" id="10012661at2759"/>
<evidence type="ECO:0000313" key="1">
    <source>
        <dbReference type="Proteomes" id="UP000694843"/>
    </source>
</evidence>
<dbReference type="RefSeq" id="XP_018020064.1">
    <property type="nucleotide sequence ID" value="XM_018164575.2"/>
</dbReference>
<name>A0A8B7P1U1_HYAAZ</name>
<dbReference type="GeneID" id="108676497"/>
<dbReference type="KEGG" id="hazt:108676497"/>
<dbReference type="Proteomes" id="UP000694843">
    <property type="component" value="Unplaced"/>
</dbReference>
<gene>
    <name evidence="2 3" type="primary">LOC108676497</name>
</gene>
<accession>A0A8B7P1U1</accession>